<keyword evidence="5 10" id="KW-0820">tRNA-binding</keyword>
<evidence type="ECO:0000256" key="6">
    <source>
        <dbReference type="ARBA" id="ARBA00022884"/>
    </source>
</evidence>
<dbReference type="InterPro" id="IPR011989">
    <property type="entry name" value="ARM-like"/>
</dbReference>
<keyword evidence="3 10" id="KW-0813">Transport</keyword>
<evidence type="ECO:0000256" key="8">
    <source>
        <dbReference type="ARBA" id="ARBA00029784"/>
    </source>
</evidence>
<comment type="subcellular location">
    <subcellularLocation>
        <location evidence="1 10">Cytoplasm</location>
    </subcellularLocation>
    <subcellularLocation>
        <location evidence="10">Nucleus</location>
    </subcellularLocation>
    <text evidence="10">Shuttles between the nucleus and the cytoplasm.</text>
</comment>
<organism evidence="14">
    <name type="scientific">Leishmania guyanensis</name>
    <dbReference type="NCBI Taxonomy" id="5670"/>
    <lineage>
        <taxon>Eukaryota</taxon>
        <taxon>Discoba</taxon>
        <taxon>Euglenozoa</taxon>
        <taxon>Kinetoplastea</taxon>
        <taxon>Metakinetoplastina</taxon>
        <taxon>Trypanosomatida</taxon>
        <taxon>Trypanosomatidae</taxon>
        <taxon>Leishmaniinae</taxon>
        <taxon>Leishmania</taxon>
        <taxon>Leishmania guyanensis species complex</taxon>
    </lineage>
</organism>
<dbReference type="PANTHER" id="PTHR15952">
    <property type="entry name" value="EXPORTIN-T/LOS1"/>
    <property type="match status" value="1"/>
</dbReference>
<evidence type="ECO:0000256" key="5">
    <source>
        <dbReference type="ARBA" id="ARBA00022555"/>
    </source>
</evidence>
<feature type="compositionally biased region" description="Low complexity" evidence="11">
    <location>
        <begin position="777"/>
        <end position="796"/>
    </location>
</feature>
<dbReference type="Gene3D" id="1.25.10.10">
    <property type="entry name" value="Leucine-rich Repeat Variant"/>
    <property type="match status" value="2"/>
</dbReference>
<dbReference type="GO" id="GO:0005737">
    <property type="term" value="C:cytoplasm"/>
    <property type="evidence" value="ECO:0007669"/>
    <property type="project" value="UniProtKB-SubCell"/>
</dbReference>
<protein>
    <recommendedName>
        <fullName evidence="2 10">Exportin-T</fullName>
    </recommendedName>
    <alternativeName>
        <fullName evidence="8 10">Exportin(tRNA)</fullName>
    </alternativeName>
    <alternativeName>
        <fullName evidence="9 10">tRNA exportin</fullName>
    </alternativeName>
</protein>
<comment type="function">
    <text evidence="10">tRNA nucleus export receptor which facilitates tRNA translocation across the nuclear pore complex.</text>
</comment>
<gene>
    <name evidence="14" type="primary">LgM4147LRVhigh.02.00030.00070</name>
    <name evidence="14" type="ORF">BN36_0200780</name>
</gene>
<evidence type="ECO:0000256" key="2">
    <source>
        <dbReference type="ARBA" id="ARBA00018928"/>
    </source>
</evidence>
<feature type="region of interest" description="Disordered" evidence="11">
    <location>
        <begin position="777"/>
        <end position="800"/>
    </location>
</feature>
<dbReference type="GO" id="GO:0005643">
    <property type="term" value="C:nuclear pore"/>
    <property type="evidence" value="ECO:0007669"/>
    <property type="project" value="TreeGrafter"/>
</dbReference>
<evidence type="ECO:0000256" key="4">
    <source>
        <dbReference type="ARBA" id="ARBA00022490"/>
    </source>
</evidence>
<evidence type="ECO:0000259" key="13">
    <source>
        <dbReference type="Pfam" id="PF19282"/>
    </source>
</evidence>
<sequence>MPSPESFTQALQLTHSFDMSVSYNARLEAERYLMELRESAEGLKLSFHIISNEAADELRCFWAFNTVIHHLPMLAATVDAVQAQELYRTLLLFIHRYLFEPRTMAPVDYVINKHAQMMVVGLQMFYPARWQSFFDDLFEMLSRCPPSPYPPTADLVTVYVLRIFEYIDERVVCARDRQERGKQQQARNMELKDAMRERVIPQAVAMWYNILLSDARVRNPNMAKLCMTVIHTYIEWVDVGLFLTANWINLLHFLLAVPPLQVAACECLLALVEKKQLPGMKMESLRTLSVVDSLPRMVSLFELPPPSEAAVLFIEAVAKFAVAVAGQFLALLESSSSLAQQQPATHSAAVVEVNGMVLQDQPFTVTTDLLDGLAGALHAVVAQVIRVLQLNLFDVRDALLPFLQVYLKSTYLLESEAVELLATLFHQTRIPGVVYHEDRVWEDSVIDQRRALHNLLRLLHRRHPGIVMPHLHSVFFTGLNRLNEGGSIVKTSALKDDADFTDPEVLEAALRYLYEIGESFRLDSLKDPNDTVTQLLQRLLMTEAVASGEATCVHLAFFEVLSRYYLFFTYHPQFIPLLLQRLLLQPCGVVNRSDPVRARICYLFGYLVQVLKGQLVTYAADMVNALHSIVTTAPQLQPSDRRELYEATGILLSICSEEARTASDNSSPEALRLLAASATLDSYGATVLSTAVLTEVATLLGRKAELVRIVVGSALHSLQQTSASCPAMNGNATGSSNLAATGSVGVADHTVADVISFLSALAKGLGNTESSTGAELVAESGVNSSSASSPNGSVGEQLPMCSTPNTSSLAVGRPLTACGTSSDAPLSTLPAMSRTNVLVAQVFLHVTQRVMEVLNQLAGSSTVRESVGQLFHQLINTLPYEMLRPYIEEYVAVCLNWMETIPELAKLLRLMFQYANKAGNRGVLSVARLTSLLWQRLCVVGELSEASPVVCLGVVSESARERVSLYKQFFTFLFSVSAWGCVAAFGLMPSACWVSILRQLCYALTLPAELELPKAALQVLEKLTQELTDSVVAQAVAQYSSAADVVDAATAQRNQQIFRECLLQEALPTAFSALTDLSFDLDDAKNFLLMGEVLHFFRLLVARYGDPAMQVLYERVAPYVGDTTAMECCTVIRDQPRVNAALKAKMKQLLSHVHASRRQTPAHLLA</sequence>
<dbReference type="InterPro" id="IPR013598">
    <property type="entry name" value="Exportin-1/Importin-b-like"/>
</dbReference>
<dbReference type="PANTHER" id="PTHR15952:SF11">
    <property type="entry name" value="EXPORTIN-T"/>
    <property type="match status" value="1"/>
</dbReference>
<evidence type="ECO:0000256" key="3">
    <source>
        <dbReference type="ARBA" id="ARBA00022448"/>
    </source>
</evidence>
<dbReference type="InterPro" id="IPR016024">
    <property type="entry name" value="ARM-type_fold"/>
</dbReference>
<name>A0A1E1IQK0_LEIGU</name>
<evidence type="ECO:0000313" key="14">
    <source>
        <dbReference type="EMBL" id="CCM12550.1"/>
    </source>
</evidence>
<proteinExistence type="inferred from homology"/>
<evidence type="ECO:0000259" key="12">
    <source>
        <dbReference type="Pfam" id="PF08389"/>
    </source>
</evidence>
<dbReference type="InterPro" id="IPR040017">
    <property type="entry name" value="XPOT"/>
</dbReference>
<keyword evidence="6 10" id="KW-0694">RNA-binding</keyword>
<accession>A0A1E1IQK0</accession>
<keyword evidence="4 10" id="KW-0963">Cytoplasm</keyword>
<dbReference type="Pfam" id="PF08389">
    <property type="entry name" value="Xpo1"/>
    <property type="match status" value="1"/>
</dbReference>
<comment type="similarity">
    <text evidence="10">Belongs to the exportin family.</text>
</comment>
<dbReference type="SUPFAM" id="SSF48371">
    <property type="entry name" value="ARM repeat"/>
    <property type="match status" value="1"/>
</dbReference>
<dbReference type="EMBL" id="CALQ01000034">
    <property type="protein sequence ID" value="CCM12550.1"/>
    <property type="molecule type" value="Genomic_DNA"/>
</dbReference>
<dbReference type="InterPro" id="IPR045546">
    <property type="entry name" value="Exportin-T_C"/>
</dbReference>
<evidence type="ECO:0000256" key="9">
    <source>
        <dbReference type="ARBA" id="ARBA00032199"/>
    </source>
</evidence>
<dbReference type="GO" id="GO:0031267">
    <property type="term" value="F:small GTPase binding"/>
    <property type="evidence" value="ECO:0007669"/>
    <property type="project" value="InterPro"/>
</dbReference>
<feature type="domain" description="Exportin-T C-terminal" evidence="13">
    <location>
        <begin position="498"/>
        <end position="637"/>
    </location>
</feature>
<dbReference type="Pfam" id="PF19282">
    <property type="entry name" value="Exportin-T"/>
    <property type="match status" value="1"/>
</dbReference>
<dbReference type="GO" id="GO:0000049">
    <property type="term" value="F:tRNA binding"/>
    <property type="evidence" value="ECO:0007669"/>
    <property type="project" value="UniProtKB-UniRule"/>
</dbReference>
<reference evidence="14" key="1">
    <citation type="submission" date="2012-08" db="EMBL/GenBank/DDBJ databases">
        <title>Comparative genomics of metastatic and non-metastatic Leishmania guyanensis provides insights into polygenic factors involved in Leishmania RNA virus infection.</title>
        <authorList>
            <person name="Smith D."/>
            <person name="Hertz-Fowler C."/>
            <person name="Martin R."/>
            <person name="Dickens N."/>
            <person name="Fasel N."/>
            <person name="Falquet L."/>
            <person name="Beverley S."/>
            <person name="Zangger H."/>
            <person name="Calderon-Copete S."/>
            <person name="Mottram J."/>
            <person name="Xenarios I."/>
        </authorList>
    </citation>
    <scope>NUCLEOTIDE SEQUENCE</scope>
    <source>
        <strain evidence="14">MHOM/BR/75/M4147/SSU:IR2SAT-LUC</strain>
    </source>
</reference>
<feature type="domain" description="Exportin-1/Importin-beta-like" evidence="12">
    <location>
        <begin position="109"/>
        <end position="268"/>
    </location>
</feature>
<keyword evidence="7 10" id="KW-0539">Nucleus</keyword>
<dbReference type="AlphaFoldDB" id="A0A1E1IQK0"/>
<evidence type="ECO:0000256" key="7">
    <source>
        <dbReference type="ARBA" id="ARBA00023242"/>
    </source>
</evidence>
<evidence type="ECO:0000256" key="10">
    <source>
        <dbReference type="RuleBase" id="RU366037"/>
    </source>
</evidence>
<dbReference type="GO" id="GO:0071528">
    <property type="term" value="P:tRNA re-export from nucleus"/>
    <property type="evidence" value="ECO:0007669"/>
    <property type="project" value="UniProtKB-UniRule"/>
</dbReference>
<dbReference type="GO" id="GO:0016363">
    <property type="term" value="C:nuclear matrix"/>
    <property type="evidence" value="ECO:0007669"/>
    <property type="project" value="TreeGrafter"/>
</dbReference>
<evidence type="ECO:0000256" key="1">
    <source>
        <dbReference type="ARBA" id="ARBA00004496"/>
    </source>
</evidence>
<evidence type="ECO:0000256" key="11">
    <source>
        <dbReference type="SAM" id="MobiDB-lite"/>
    </source>
</evidence>